<dbReference type="InterPro" id="IPR011032">
    <property type="entry name" value="GroES-like_sf"/>
</dbReference>
<evidence type="ECO:0000313" key="14">
    <source>
        <dbReference type="Proteomes" id="UP001275084"/>
    </source>
</evidence>
<dbReference type="InterPro" id="IPR042104">
    <property type="entry name" value="PKS_dehydratase_sf"/>
</dbReference>
<evidence type="ECO:0000256" key="5">
    <source>
        <dbReference type="ARBA" id="ARBA00023002"/>
    </source>
</evidence>
<dbReference type="Pfam" id="PF13602">
    <property type="entry name" value="ADH_zinc_N_2"/>
    <property type="match status" value="1"/>
</dbReference>
<dbReference type="InterPro" id="IPR036736">
    <property type="entry name" value="ACP-like_sf"/>
</dbReference>
<evidence type="ECO:0000256" key="8">
    <source>
        <dbReference type="PROSITE-ProRule" id="PRU01363"/>
    </source>
</evidence>
<dbReference type="Pfam" id="PF02801">
    <property type="entry name" value="Ketoacyl-synt_C"/>
    <property type="match status" value="1"/>
</dbReference>
<dbReference type="InterPro" id="IPR009081">
    <property type="entry name" value="PP-bd_ACP"/>
</dbReference>
<dbReference type="InterPro" id="IPR014043">
    <property type="entry name" value="Acyl_transferase_dom"/>
</dbReference>
<dbReference type="PROSITE" id="PS00606">
    <property type="entry name" value="KS3_1"/>
    <property type="match status" value="1"/>
</dbReference>
<evidence type="ECO:0000256" key="6">
    <source>
        <dbReference type="ARBA" id="ARBA00023268"/>
    </source>
</evidence>
<gene>
    <name evidence="13" type="ORF">B0T25DRAFT_614696</name>
</gene>
<dbReference type="Pfam" id="PF16197">
    <property type="entry name" value="KAsynt_C_assoc"/>
    <property type="match status" value="1"/>
</dbReference>
<dbReference type="SMART" id="SM00827">
    <property type="entry name" value="PKS_AT"/>
    <property type="match status" value="1"/>
</dbReference>
<dbReference type="SMART" id="SM00829">
    <property type="entry name" value="PKS_ER"/>
    <property type="match status" value="1"/>
</dbReference>
<dbReference type="FunFam" id="3.40.50.720:FF:000209">
    <property type="entry name" value="Polyketide synthase Pks12"/>
    <property type="match status" value="1"/>
</dbReference>
<dbReference type="InterPro" id="IPR016039">
    <property type="entry name" value="Thiolase-like"/>
</dbReference>
<evidence type="ECO:0000259" key="12">
    <source>
        <dbReference type="PROSITE" id="PS52019"/>
    </source>
</evidence>
<feature type="domain" description="Ketosynthase family 3 (KS3)" evidence="11">
    <location>
        <begin position="22"/>
        <end position="448"/>
    </location>
</feature>
<feature type="region of interest" description="C-terminal hotdog fold" evidence="8">
    <location>
        <begin position="1112"/>
        <end position="1269"/>
    </location>
</feature>
<dbReference type="InterPro" id="IPR006162">
    <property type="entry name" value="Ppantetheine_attach_site"/>
</dbReference>
<dbReference type="Gene3D" id="3.40.366.10">
    <property type="entry name" value="Malonyl-Coenzyme A Acyl Carrier Protein, domain 2"/>
    <property type="match status" value="1"/>
</dbReference>
<dbReference type="PROSITE" id="PS52004">
    <property type="entry name" value="KS3_2"/>
    <property type="match status" value="1"/>
</dbReference>
<keyword evidence="5" id="KW-0560">Oxidoreductase</keyword>
<reference evidence="13" key="1">
    <citation type="journal article" date="2023" name="Mol. Phylogenet. Evol.">
        <title>Genome-scale phylogeny and comparative genomics of the fungal order Sordariales.</title>
        <authorList>
            <person name="Hensen N."/>
            <person name="Bonometti L."/>
            <person name="Westerberg I."/>
            <person name="Brannstrom I.O."/>
            <person name="Guillou S."/>
            <person name="Cros-Aarteil S."/>
            <person name="Calhoun S."/>
            <person name="Haridas S."/>
            <person name="Kuo A."/>
            <person name="Mondo S."/>
            <person name="Pangilinan J."/>
            <person name="Riley R."/>
            <person name="LaButti K."/>
            <person name="Andreopoulos B."/>
            <person name="Lipzen A."/>
            <person name="Chen C."/>
            <person name="Yan M."/>
            <person name="Daum C."/>
            <person name="Ng V."/>
            <person name="Clum A."/>
            <person name="Steindorff A."/>
            <person name="Ohm R.A."/>
            <person name="Martin F."/>
            <person name="Silar P."/>
            <person name="Natvig D.O."/>
            <person name="Lalanne C."/>
            <person name="Gautier V."/>
            <person name="Ament-Velasquez S.L."/>
            <person name="Kruys A."/>
            <person name="Hutchinson M.I."/>
            <person name="Powell A.J."/>
            <person name="Barry K."/>
            <person name="Miller A.N."/>
            <person name="Grigoriev I.V."/>
            <person name="Debuchy R."/>
            <person name="Gladieux P."/>
            <person name="Hiltunen Thoren M."/>
            <person name="Johannesson H."/>
        </authorList>
    </citation>
    <scope>NUCLEOTIDE SEQUENCE</scope>
    <source>
        <strain evidence="13">CBS 955.72</strain>
    </source>
</reference>
<dbReference type="InterPro" id="IPR013217">
    <property type="entry name" value="Methyltransf_12"/>
</dbReference>
<dbReference type="SMART" id="SM00823">
    <property type="entry name" value="PKS_PP"/>
    <property type="match status" value="1"/>
</dbReference>
<dbReference type="InterPro" id="IPR057326">
    <property type="entry name" value="KR_dom"/>
</dbReference>
<evidence type="ECO:0000313" key="13">
    <source>
        <dbReference type="EMBL" id="KAK3343540.1"/>
    </source>
</evidence>
<organism evidence="13 14">
    <name type="scientific">Lasiosphaeria hispida</name>
    <dbReference type="NCBI Taxonomy" id="260671"/>
    <lineage>
        <taxon>Eukaryota</taxon>
        <taxon>Fungi</taxon>
        <taxon>Dikarya</taxon>
        <taxon>Ascomycota</taxon>
        <taxon>Pezizomycotina</taxon>
        <taxon>Sordariomycetes</taxon>
        <taxon>Sordariomycetidae</taxon>
        <taxon>Sordariales</taxon>
        <taxon>Lasiosphaeriaceae</taxon>
        <taxon>Lasiosphaeria</taxon>
    </lineage>
</organism>
<feature type="non-terminal residue" evidence="13">
    <location>
        <position position="2476"/>
    </location>
</feature>
<dbReference type="SUPFAM" id="SSF53901">
    <property type="entry name" value="Thiolase-like"/>
    <property type="match status" value="1"/>
</dbReference>
<dbReference type="PROSITE" id="PS00012">
    <property type="entry name" value="PHOSPHOPANTETHEINE"/>
    <property type="match status" value="1"/>
</dbReference>
<feature type="active site" description="Proton acceptor; for dehydratase activity" evidence="8">
    <location>
        <position position="987"/>
    </location>
</feature>
<dbReference type="InterPro" id="IPR020841">
    <property type="entry name" value="PKS_Beta-ketoAc_synthase_dom"/>
</dbReference>
<dbReference type="PROSITE" id="PS50075">
    <property type="entry name" value="CARRIER"/>
    <property type="match status" value="1"/>
</dbReference>
<dbReference type="PANTHER" id="PTHR43775:SF29">
    <property type="entry name" value="ASPERFURANONE POLYKETIDE SYNTHASE AFOG-RELATED"/>
    <property type="match status" value="1"/>
</dbReference>
<dbReference type="InterPro" id="IPR020807">
    <property type="entry name" value="PKS_DH"/>
</dbReference>
<dbReference type="SUPFAM" id="SSF52151">
    <property type="entry name" value="FabD/lysophospholipase-like"/>
    <property type="match status" value="1"/>
</dbReference>
<feature type="region of interest" description="Disordered" evidence="9">
    <location>
        <begin position="454"/>
        <end position="473"/>
    </location>
</feature>
<dbReference type="Gene3D" id="3.40.50.150">
    <property type="entry name" value="Vaccinia Virus protein VP39"/>
    <property type="match status" value="1"/>
</dbReference>
<evidence type="ECO:0000256" key="9">
    <source>
        <dbReference type="SAM" id="MobiDB-lite"/>
    </source>
</evidence>
<dbReference type="InterPro" id="IPR014031">
    <property type="entry name" value="Ketoacyl_synth_C"/>
</dbReference>
<dbReference type="CDD" id="cd02440">
    <property type="entry name" value="AdoMet_MTases"/>
    <property type="match status" value="1"/>
</dbReference>
<keyword evidence="1" id="KW-0596">Phosphopantetheine</keyword>
<dbReference type="SMART" id="SM00826">
    <property type="entry name" value="PKS_DH"/>
    <property type="match status" value="1"/>
</dbReference>
<dbReference type="InterPro" id="IPR032821">
    <property type="entry name" value="PKS_assoc"/>
</dbReference>
<dbReference type="Pfam" id="PF08242">
    <property type="entry name" value="Methyltransf_12"/>
    <property type="match status" value="1"/>
</dbReference>
<feature type="domain" description="Carrier" evidence="10">
    <location>
        <begin position="2400"/>
        <end position="2476"/>
    </location>
</feature>
<dbReference type="SMART" id="SM00825">
    <property type="entry name" value="PKS_KS"/>
    <property type="match status" value="1"/>
</dbReference>
<dbReference type="SMART" id="SM00822">
    <property type="entry name" value="PKS_KR"/>
    <property type="match status" value="1"/>
</dbReference>
<dbReference type="CDD" id="cd00833">
    <property type="entry name" value="PKS"/>
    <property type="match status" value="1"/>
</dbReference>
<dbReference type="GO" id="GO:0044550">
    <property type="term" value="P:secondary metabolite biosynthetic process"/>
    <property type="evidence" value="ECO:0007669"/>
    <property type="project" value="TreeGrafter"/>
</dbReference>
<dbReference type="Gene3D" id="3.40.50.720">
    <property type="entry name" value="NAD(P)-binding Rossmann-like Domain"/>
    <property type="match status" value="2"/>
</dbReference>
<comment type="caution">
    <text evidence="13">The sequence shown here is derived from an EMBL/GenBank/DDBJ whole genome shotgun (WGS) entry which is preliminary data.</text>
</comment>
<dbReference type="InterPro" id="IPR049552">
    <property type="entry name" value="PKS_DH_N"/>
</dbReference>
<dbReference type="CDD" id="cd05195">
    <property type="entry name" value="enoyl_red"/>
    <property type="match status" value="1"/>
</dbReference>
<feature type="compositionally biased region" description="Low complexity" evidence="9">
    <location>
        <begin position="462"/>
        <end position="471"/>
    </location>
</feature>
<dbReference type="InterPro" id="IPR001227">
    <property type="entry name" value="Ac_transferase_dom_sf"/>
</dbReference>
<keyword evidence="7" id="KW-0012">Acyltransferase</keyword>
<dbReference type="Pfam" id="PF08659">
    <property type="entry name" value="KR"/>
    <property type="match status" value="1"/>
</dbReference>
<evidence type="ECO:0000256" key="3">
    <source>
        <dbReference type="ARBA" id="ARBA00022679"/>
    </source>
</evidence>
<dbReference type="InterPro" id="IPR049551">
    <property type="entry name" value="PKS_DH_C"/>
</dbReference>
<dbReference type="Gene3D" id="3.10.129.110">
    <property type="entry name" value="Polyketide synthase dehydratase"/>
    <property type="match status" value="1"/>
</dbReference>
<dbReference type="GO" id="GO:0016491">
    <property type="term" value="F:oxidoreductase activity"/>
    <property type="evidence" value="ECO:0007669"/>
    <property type="project" value="UniProtKB-KW"/>
</dbReference>
<feature type="region of interest" description="Disordered" evidence="9">
    <location>
        <begin position="1"/>
        <end position="21"/>
    </location>
</feature>
<evidence type="ECO:0000256" key="2">
    <source>
        <dbReference type="ARBA" id="ARBA00022553"/>
    </source>
</evidence>
<dbReference type="InterPro" id="IPR016035">
    <property type="entry name" value="Acyl_Trfase/lysoPLipase"/>
</dbReference>
<accession>A0AAJ0H887</accession>
<dbReference type="PANTHER" id="PTHR43775">
    <property type="entry name" value="FATTY ACID SYNTHASE"/>
    <property type="match status" value="1"/>
</dbReference>
<protein>
    <submittedName>
        <fullName evidence="13">Polyketide synthase</fullName>
    </submittedName>
</protein>
<evidence type="ECO:0000259" key="10">
    <source>
        <dbReference type="PROSITE" id="PS50075"/>
    </source>
</evidence>
<feature type="domain" description="PKS/mFAS DH" evidence="12">
    <location>
        <begin position="955"/>
        <end position="1269"/>
    </location>
</feature>
<dbReference type="Gene3D" id="1.10.1200.10">
    <property type="entry name" value="ACP-like"/>
    <property type="match status" value="1"/>
</dbReference>
<dbReference type="Gene3D" id="3.90.180.10">
    <property type="entry name" value="Medium-chain alcohol dehydrogenases, catalytic domain"/>
    <property type="match status" value="1"/>
</dbReference>
<dbReference type="Pfam" id="PF23297">
    <property type="entry name" value="ACP_SdgA_C"/>
    <property type="match status" value="1"/>
</dbReference>
<dbReference type="InterPro" id="IPR050091">
    <property type="entry name" value="PKS_NRPS_Biosynth_Enz"/>
</dbReference>
<proteinExistence type="predicted"/>
<dbReference type="GO" id="GO:0006633">
    <property type="term" value="P:fatty acid biosynthetic process"/>
    <property type="evidence" value="ECO:0007669"/>
    <property type="project" value="InterPro"/>
</dbReference>
<feature type="active site" description="Proton donor; for dehydratase activity" evidence="8">
    <location>
        <position position="1179"/>
    </location>
</feature>
<sequence length="2476" mass="266214">MKGNMDGNMNGHPQPEAGEPKTMPLAIVGMACRFAGDVTSPEKLWELVSNGRDAWSDVPVERFNRQSFYHPKPEKLSTMHMKGGFFLGQDPGVFDCSFFNLSADVAAAMDPQIRLLLEVAFEALESAGIPLPKVMGSNTSVFAGSFTRDYHDLQLRDPLHALRGFLTGNYAAMLANRVSHFFDLKGPSTAVDVGCSTSLMALHLAAQSLRSGDSDCAIVGGTSLHLNPDVFAGLSTLQTCGAEGKCYAFDHRAEGYGRGDGIATLIVKRLSDALRDGDPIRAVVRETAVNQDGRTPTITAPCAEAQRLLISQCYRTAGLDPLETSVVEAHGTGTRVGDPAEARAIGEALGWPRPPELPPLYVASVKTNLGHTEAASGLAGIIKMVLALEHRQIPPSLNFERPNPDIDMQALRIKVPTTLEPWEPRGVRRVSVNNFGYGGTNTHVIMEEAGHLAPPTLHQNGTTTTTTTTTTNDPASKLFLLSAREKATVAKMTANLREHLAQHPELGNPESFADLAYTLCERRSRFSWTWSATATNAAELATALADTTIQPAQNNGTAPRLGFVFNGQGAQWFAMGRELSAAYPVYAHTLSECDDAIRSFGASWSLVEELHRDEKSSRVNQVQMSMPLSCAVQVALVQLLRFLDIAPAAVTGHSSGEVAAAFAAGALSLHETMACTYFRGLINAQHLAGKDARPGGMMAVGVGAADARPYLDGVAAGKAVVACVNSPSSVTLSGDLSAMDELEARFTSQNVFARKLRVQAAFHSHHMLPLEDDYRAALRQHMDTNKPRAFTPGVLFVSPVTGKRVDDANTLGPEHWVQNMTQPVLFAQSFHNMVAPDAQTQQVDVVVEVGPHSALAGPIRQSLTGASALQKLAVGYASCLERGADAVRTVQALAGFLVVRGYPVSTARANSPGGAKHTEPKALGSLPSYPWNHTQRYWHEPRMSANHRFRPFPAHDLLGSRLPGTSDYAPIWRHILRAGELPWVHDHVVQGATVYPAAGFVAMAIEAMRQLHTDDAGRVSGYLLREVEILKALVIPESERGVEVQLFLEPADEKTLAFGKRVFRIYSAPAGAEGTWSEIARGTIAVEKATSATPASETCVLPSTNSIRVNASHPRSMDPSTLYDALQAVGVHHGPPFQKLLDIRRSERESAATFEVCDSAALMPYHTQQPHVIHPITLDAVFQAAYTTLSPEARKTVGGAVPTSIKALYISSAISARPGHHFHAHSRLLHHHRQGFDISLAVVGDGDRPKPLIEADTMRFTTVGGPEGVEGVEDAADAVLSKICAFIDWTPSVALNDPVSQFAARLKRPADPSEKAIGRDLVRAAYHLVADAAAQLTPADIAGLEWHHQRLWTWMQLQLELAAADKLAPNPQLRILEIGAGTGGCTGPVLAALAAQNKGGVNAAPFARYDFTDISSGFFQAARERFADWGDLIHYTALNIEQDVADQGFVEHSYDVIIAAQVLHATKSMAVTMRNVRKLLKDGGKLLLVETTRDTPDFHLIFGTLPGWWLSEEPERKLSPNMSLETWEPILKGAGFSGLDLNVWDCEDEEHQMMSAIMSTAIPESPPVHEGQVALVCDPSAPPPPEWLRGLAVSIAEATGAHPTWTDLANLDIEGKVCVFLSGLDAPQKIDGSNFPAVKTLVTASKGLLWVTTGSTIDCPTPENAMHTGFLRTCRVEYGSRRLVSLDLDPARAPWDVGAHTIIAKVLAASFDYAETNELGAHEFEFAERGGVIMLPRLRRDAAESAAYANTPGEPEMEPFVQQGPDGRQLRLEVLKPGLLDSIVFRDDEDANQPLADGWVEVEPRAYGINFRDVMGAMGQLDEKQELGIESAGVVTRVGAGAEARGLHVGARVVALTLHGHIALRVRAPWTSVVAMPSDMSFAEGASVGMVFVTAYYALFEAARLEPGESVLIHAASGGVGQACIILAQWHGLDIYVTVGTPEKRAFLSETYGIPDERIFNSRDASFAPAVMGATHQRGVDAVINSLSGALLHESWGVLAVHGRFVEIGKKDIHRNMALDMGTFRRAASFVAVDVVQLCDFRGPVVHRVLKAVMELLRTKAIRNISPIVTYPMAEIGRALRSMQAGKHIGKIVVVPEKEDLVKTLPRRDSAILSPNASYLIVGGLGGIGRSIARWAVDRGAKHLILLSRSAATGPHSQALRDELTALGANVATRNCDASDMTSLKAVLADCARTMPPVRGVIHGGMVLDDSILERMTPAQWQAALGPKVTATLNLEALFPSLDFYILLSSATGVIGSASQSNYAAGGAFQDAVARRRAAARLPCVVIDLGMVAGVGFVAESDAALANRLLESGHRPLSEAEVLQLVDYAVRHPLRTPRTSQVVAGLAGSAIRRQGAGWTRERRFAALRDDDSVRGAVAATKSVGSAGLKEHLAAARSADEAGGVVERAVVGKLANMFVIPEEDIDATQPLSKYGVDSLVAVELRNWLVPMTQCEMSIFDLLGAASLKELANEIVGR</sequence>
<keyword evidence="4" id="KW-0521">NADP</keyword>
<dbReference type="InterPro" id="IPR014030">
    <property type="entry name" value="Ketoacyl_synth_N"/>
</dbReference>
<dbReference type="GO" id="GO:1901336">
    <property type="term" value="P:lactone biosynthetic process"/>
    <property type="evidence" value="ECO:0007669"/>
    <property type="project" value="UniProtKB-ARBA"/>
</dbReference>
<dbReference type="InterPro" id="IPR020843">
    <property type="entry name" value="ER"/>
</dbReference>
<dbReference type="InterPro" id="IPR013968">
    <property type="entry name" value="PKS_KR"/>
</dbReference>
<dbReference type="Gene3D" id="3.40.47.10">
    <property type="match status" value="1"/>
</dbReference>
<dbReference type="Pfam" id="PF14765">
    <property type="entry name" value="PS-DH"/>
    <property type="match status" value="1"/>
</dbReference>
<dbReference type="GO" id="GO:0004315">
    <property type="term" value="F:3-oxoacyl-[acyl-carrier-protein] synthase activity"/>
    <property type="evidence" value="ECO:0007669"/>
    <property type="project" value="InterPro"/>
</dbReference>
<feature type="region of interest" description="N-terminal hotdog fold" evidence="8">
    <location>
        <begin position="955"/>
        <end position="1091"/>
    </location>
</feature>
<dbReference type="Pfam" id="PF00109">
    <property type="entry name" value="ketoacyl-synt"/>
    <property type="match status" value="1"/>
</dbReference>
<dbReference type="PROSITE" id="PS52019">
    <property type="entry name" value="PKS_MFAS_DH"/>
    <property type="match status" value="1"/>
</dbReference>
<name>A0AAJ0H887_9PEZI</name>
<evidence type="ECO:0000256" key="1">
    <source>
        <dbReference type="ARBA" id="ARBA00022450"/>
    </source>
</evidence>
<keyword evidence="14" id="KW-1185">Reference proteome</keyword>
<dbReference type="EMBL" id="JAUIQD010000007">
    <property type="protein sequence ID" value="KAK3343540.1"/>
    <property type="molecule type" value="Genomic_DNA"/>
</dbReference>
<evidence type="ECO:0000259" key="11">
    <source>
        <dbReference type="PROSITE" id="PS52004"/>
    </source>
</evidence>
<dbReference type="GO" id="GO:0004312">
    <property type="term" value="F:fatty acid synthase activity"/>
    <property type="evidence" value="ECO:0007669"/>
    <property type="project" value="TreeGrafter"/>
</dbReference>
<dbReference type="SUPFAM" id="SSF47336">
    <property type="entry name" value="ACP-like"/>
    <property type="match status" value="1"/>
</dbReference>
<dbReference type="InterPro" id="IPR036291">
    <property type="entry name" value="NAD(P)-bd_dom_sf"/>
</dbReference>
<keyword evidence="6" id="KW-0511">Multifunctional enzyme</keyword>
<dbReference type="GO" id="GO:0031177">
    <property type="term" value="F:phosphopantetheine binding"/>
    <property type="evidence" value="ECO:0007669"/>
    <property type="project" value="InterPro"/>
</dbReference>
<dbReference type="Pfam" id="PF00698">
    <property type="entry name" value="Acyl_transf_1"/>
    <property type="match status" value="1"/>
</dbReference>
<evidence type="ECO:0000256" key="7">
    <source>
        <dbReference type="ARBA" id="ARBA00023315"/>
    </source>
</evidence>
<dbReference type="SUPFAM" id="SSF55048">
    <property type="entry name" value="Probable ACP-binding domain of malonyl-CoA ACP transacylase"/>
    <property type="match status" value="1"/>
</dbReference>
<dbReference type="InterPro" id="IPR020806">
    <property type="entry name" value="PKS_PP-bd"/>
</dbReference>
<dbReference type="InterPro" id="IPR016036">
    <property type="entry name" value="Malonyl_transacylase_ACP-bd"/>
</dbReference>
<dbReference type="InterPro" id="IPR049900">
    <property type="entry name" value="PKS_mFAS_DH"/>
</dbReference>
<dbReference type="SUPFAM" id="SSF50129">
    <property type="entry name" value="GroES-like"/>
    <property type="match status" value="1"/>
</dbReference>
<dbReference type="InterPro" id="IPR018201">
    <property type="entry name" value="Ketoacyl_synth_AS"/>
</dbReference>
<dbReference type="Proteomes" id="UP001275084">
    <property type="component" value="Unassembled WGS sequence"/>
</dbReference>
<dbReference type="PROSITE" id="PS51257">
    <property type="entry name" value="PROKAR_LIPOPROTEIN"/>
    <property type="match status" value="1"/>
</dbReference>
<dbReference type="SUPFAM" id="SSF53335">
    <property type="entry name" value="S-adenosyl-L-methionine-dependent methyltransferases"/>
    <property type="match status" value="1"/>
</dbReference>
<evidence type="ECO:0000256" key="4">
    <source>
        <dbReference type="ARBA" id="ARBA00022857"/>
    </source>
</evidence>
<dbReference type="SUPFAM" id="SSF51735">
    <property type="entry name" value="NAD(P)-binding Rossmann-fold domains"/>
    <property type="match status" value="2"/>
</dbReference>
<dbReference type="Pfam" id="PF21089">
    <property type="entry name" value="PKS_DH_N"/>
    <property type="match status" value="1"/>
</dbReference>
<reference evidence="13" key="2">
    <citation type="submission" date="2023-06" db="EMBL/GenBank/DDBJ databases">
        <authorList>
            <consortium name="Lawrence Berkeley National Laboratory"/>
            <person name="Haridas S."/>
            <person name="Hensen N."/>
            <person name="Bonometti L."/>
            <person name="Westerberg I."/>
            <person name="Brannstrom I.O."/>
            <person name="Guillou S."/>
            <person name="Cros-Aarteil S."/>
            <person name="Calhoun S."/>
            <person name="Kuo A."/>
            <person name="Mondo S."/>
            <person name="Pangilinan J."/>
            <person name="Riley R."/>
            <person name="Labutti K."/>
            <person name="Andreopoulos B."/>
            <person name="Lipzen A."/>
            <person name="Chen C."/>
            <person name="Yanf M."/>
            <person name="Daum C."/>
            <person name="Ng V."/>
            <person name="Clum A."/>
            <person name="Steindorff A."/>
            <person name="Ohm R."/>
            <person name="Martin F."/>
            <person name="Silar P."/>
            <person name="Natvig D."/>
            <person name="Lalanne C."/>
            <person name="Gautier V."/>
            <person name="Ament-Velasquez S.L."/>
            <person name="Kruys A."/>
            <person name="Hutchinson M.I."/>
            <person name="Powell A.J."/>
            <person name="Barry K."/>
            <person name="Miller A.N."/>
            <person name="Grigoriev I.V."/>
            <person name="Debuchy R."/>
            <person name="Gladieux P."/>
            <person name="Thoren M.H."/>
            <person name="Johannesson H."/>
        </authorList>
    </citation>
    <scope>NUCLEOTIDE SEQUENCE</scope>
    <source>
        <strain evidence="13">CBS 955.72</strain>
    </source>
</reference>
<dbReference type="InterPro" id="IPR029063">
    <property type="entry name" value="SAM-dependent_MTases_sf"/>
</dbReference>
<keyword evidence="3" id="KW-0808">Transferase</keyword>
<keyword evidence="2" id="KW-0597">Phosphoprotein</keyword>